<evidence type="ECO:0000256" key="1">
    <source>
        <dbReference type="ARBA" id="ARBA00009477"/>
    </source>
</evidence>
<evidence type="ECO:0000259" key="2">
    <source>
        <dbReference type="Pfam" id="PF25917"/>
    </source>
</evidence>
<dbReference type="Gene3D" id="2.40.420.20">
    <property type="match status" value="1"/>
</dbReference>
<feature type="domain" description="Multidrug resistance protein MdtA-like barrel-sandwich hybrid" evidence="2">
    <location>
        <begin position="70"/>
        <end position="190"/>
    </location>
</feature>
<keyword evidence="5" id="KW-1185">Reference proteome</keyword>
<comment type="caution">
    <text evidence="4">The sequence shown here is derived from an EMBL/GenBank/DDBJ whole genome shotgun (WGS) entry which is preliminary data.</text>
</comment>
<dbReference type="SUPFAM" id="SSF111369">
    <property type="entry name" value="HlyD-like secretion proteins"/>
    <property type="match status" value="1"/>
</dbReference>
<accession>A0ABU9H6T9</accession>
<dbReference type="InterPro" id="IPR058625">
    <property type="entry name" value="MdtA-like_BSH"/>
</dbReference>
<dbReference type="Proteomes" id="UP001366060">
    <property type="component" value="Unassembled WGS sequence"/>
</dbReference>
<comment type="similarity">
    <text evidence="1">Belongs to the membrane fusion protein (MFP) (TC 8.A.1) family.</text>
</comment>
<dbReference type="InterPro" id="IPR006143">
    <property type="entry name" value="RND_pump_MFP"/>
</dbReference>
<gene>
    <name evidence="4" type="ORF">V6255_00425</name>
</gene>
<dbReference type="InterPro" id="IPR058792">
    <property type="entry name" value="Beta-barrel_RND_2"/>
</dbReference>
<dbReference type="Gene3D" id="2.40.30.170">
    <property type="match status" value="1"/>
</dbReference>
<dbReference type="PANTHER" id="PTHR30469">
    <property type="entry name" value="MULTIDRUG RESISTANCE PROTEIN MDTA"/>
    <property type="match status" value="1"/>
</dbReference>
<reference evidence="4 5" key="1">
    <citation type="submission" date="2024-02" db="EMBL/GenBank/DDBJ databases">
        <title>Bacteria isolated from the canopy kelp, Nereocystis luetkeana.</title>
        <authorList>
            <person name="Pfister C.A."/>
            <person name="Younker I.T."/>
            <person name="Light S.H."/>
        </authorList>
    </citation>
    <scope>NUCLEOTIDE SEQUENCE [LARGE SCALE GENOMIC DNA]</scope>
    <source>
        <strain evidence="4 5">TI.2.07</strain>
    </source>
</reference>
<dbReference type="RefSeq" id="WP_341626367.1">
    <property type="nucleotide sequence ID" value="NZ_JBAKBA010000001.1"/>
</dbReference>
<evidence type="ECO:0000259" key="3">
    <source>
        <dbReference type="Pfam" id="PF25954"/>
    </source>
</evidence>
<dbReference type="Pfam" id="PF25917">
    <property type="entry name" value="BSH_RND"/>
    <property type="match status" value="1"/>
</dbReference>
<feature type="domain" description="CusB-like beta-barrel" evidence="3">
    <location>
        <begin position="205"/>
        <end position="273"/>
    </location>
</feature>
<sequence length="373" mass="40789">MKKWIASAIILAILVFGTVIGFNMFKAKKINEYLSSRPIPEFPVTATTVKLEDWTPHLRAIGFIEPMQGVTITNEVAGKVSKINFVSGQKLQKGDPIVYQDSEVEQANLKAAKARLPSVERNYKRLNSLLKKGSVSQGNVDDAQAEYLALQGEIEGYAATISLRTIRAPFSGVTGLRNVFLGQYLANGTEIVRLEDISRMQMRFTIAQNDINKVHINQAMDVFIDAQPDSTFTGVITAIEPAVNSESGLILIQASIPNEAQKLRSGMFAKANIILPTVKKQIIVPVTAVNYTLYGETVYVLTEQQTDEGKTFLEAKQRIVTLGKTKDDSVHVLSGLDENDVIATSGQVRLSNGSHVKIVESNALDTPSVLPAL</sequence>
<dbReference type="Gene3D" id="1.10.287.470">
    <property type="entry name" value="Helix hairpin bin"/>
    <property type="match status" value="1"/>
</dbReference>
<organism evidence="4 5">
    <name type="scientific">Psychromonas arctica</name>
    <dbReference type="NCBI Taxonomy" id="168275"/>
    <lineage>
        <taxon>Bacteria</taxon>
        <taxon>Pseudomonadati</taxon>
        <taxon>Pseudomonadota</taxon>
        <taxon>Gammaproteobacteria</taxon>
        <taxon>Alteromonadales</taxon>
        <taxon>Psychromonadaceae</taxon>
        <taxon>Psychromonas</taxon>
    </lineage>
</organism>
<evidence type="ECO:0000313" key="4">
    <source>
        <dbReference type="EMBL" id="MEL0657588.1"/>
    </source>
</evidence>
<name>A0ABU9H6T9_9GAMM</name>
<dbReference type="PANTHER" id="PTHR30469:SF11">
    <property type="entry name" value="BLL4320 PROTEIN"/>
    <property type="match status" value="1"/>
</dbReference>
<proteinExistence type="inferred from homology"/>
<dbReference type="Pfam" id="PF25954">
    <property type="entry name" value="Beta-barrel_RND_2"/>
    <property type="match status" value="1"/>
</dbReference>
<dbReference type="EMBL" id="JBAKBA010000001">
    <property type="protein sequence ID" value="MEL0657588.1"/>
    <property type="molecule type" value="Genomic_DNA"/>
</dbReference>
<evidence type="ECO:0000313" key="5">
    <source>
        <dbReference type="Proteomes" id="UP001366060"/>
    </source>
</evidence>
<dbReference type="NCBIfam" id="TIGR01730">
    <property type="entry name" value="RND_mfp"/>
    <property type="match status" value="1"/>
</dbReference>
<protein>
    <submittedName>
        <fullName evidence="4">Efflux RND transporter periplasmic adaptor subunit</fullName>
    </submittedName>
</protein>
<dbReference type="Gene3D" id="2.40.50.100">
    <property type="match status" value="1"/>
</dbReference>